<dbReference type="SMART" id="SM00871">
    <property type="entry name" value="AraC_E_bind"/>
    <property type="match status" value="1"/>
</dbReference>
<dbReference type="Pfam" id="PF10604">
    <property type="entry name" value="Polyketide_cyc2"/>
    <property type="match status" value="1"/>
</dbReference>
<dbReference type="Gene3D" id="3.30.530.20">
    <property type="match status" value="1"/>
</dbReference>
<dbReference type="InterPro" id="IPR011256">
    <property type="entry name" value="Reg_factor_effector_dom_sf"/>
</dbReference>
<keyword evidence="4" id="KW-1185">Reference proteome</keyword>
<evidence type="ECO:0000313" key="3">
    <source>
        <dbReference type="EMBL" id="KGE89047.1"/>
    </source>
</evidence>
<dbReference type="InterPro" id="IPR010499">
    <property type="entry name" value="AraC_E-bd"/>
</dbReference>
<name>A0A098SDH6_9BACT</name>
<dbReference type="InterPro" id="IPR019587">
    <property type="entry name" value="Polyketide_cyclase/dehydratase"/>
</dbReference>
<gene>
    <name evidence="3" type="ORF">IX84_04515</name>
</gene>
<dbReference type="OrthoDB" id="9807923at2"/>
<keyword evidence="1" id="KW-0812">Transmembrane</keyword>
<proteinExistence type="predicted"/>
<feature type="domain" description="AraC effector-binding" evidence="2">
    <location>
        <begin position="182"/>
        <end position="333"/>
    </location>
</feature>
<evidence type="ECO:0000256" key="1">
    <source>
        <dbReference type="SAM" id="Phobius"/>
    </source>
</evidence>
<sequence length="336" mass="36728">MQILKIGLFILAGLIGLFAIGGLIAPREVSLSRSIIIEAPQEMVFNTVNDLKTWESWSPWKEMDPAMKVTMGDPSVGTGAFYSWTGENSGEGRMEITSSSAPEELTTHVDFKGQGGADAAWTFKPVDGGTETTWAFHTEFPYPFNAMLLFQDFEGAIEKDYDRGLELLKEQVEAKAAAAPQFKVRAVELPLRHFIALRQTVDMSEMTDVFGANTSKVYQAVEQAGLAMAGMPCGLYYTWDEATGTTDCAQAIPLAEAHRLEGFESIEISESEALLVEYYGNPEGTGAAHGAIESYCKQQGLVAGEPAIEEYVTDPASEPDTSKWLTRIYYPLVSKG</sequence>
<dbReference type="Pfam" id="PF06445">
    <property type="entry name" value="GyrI-like"/>
    <property type="match status" value="1"/>
</dbReference>
<dbReference type="RefSeq" id="WP_044216841.1">
    <property type="nucleotide sequence ID" value="NZ_JBKAGJ010000001.1"/>
</dbReference>
<dbReference type="Gene3D" id="3.20.80.10">
    <property type="entry name" value="Regulatory factor, effector binding domain"/>
    <property type="match status" value="1"/>
</dbReference>
<dbReference type="InterPro" id="IPR029442">
    <property type="entry name" value="GyrI-like"/>
</dbReference>
<dbReference type="Proteomes" id="UP000029736">
    <property type="component" value="Unassembled WGS sequence"/>
</dbReference>
<dbReference type="SUPFAM" id="SSF55136">
    <property type="entry name" value="Probable bacterial effector-binding domain"/>
    <property type="match status" value="1"/>
</dbReference>
<protein>
    <recommendedName>
        <fullName evidence="2">AraC effector-binding domain-containing protein</fullName>
    </recommendedName>
</protein>
<organism evidence="3 4">
    <name type="scientific">Phaeodactylibacter xiamenensis</name>
    <dbReference type="NCBI Taxonomy" id="1524460"/>
    <lineage>
        <taxon>Bacteria</taxon>
        <taxon>Pseudomonadati</taxon>
        <taxon>Bacteroidota</taxon>
        <taxon>Saprospiria</taxon>
        <taxon>Saprospirales</taxon>
        <taxon>Haliscomenobacteraceae</taxon>
        <taxon>Phaeodactylibacter</taxon>
    </lineage>
</organism>
<dbReference type="SUPFAM" id="SSF55961">
    <property type="entry name" value="Bet v1-like"/>
    <property type="match status" value="1"/>
</dbReference>
<keyword evidence="1" id="KW-0472">Membrane</keyword>
<keyword evidence="1" id="KW-1133">Transmembrane helix</keyword>
<comment type="caution">
    <text evidence="3">The sequence shown here is derived from an EMBL/GenBank/DDBJ whole genome shotgun (WGS) entry which is preliminary data.</text>
</comment>
<dbReference type="InterPro" id="IPR023393">
    <property type="entry name" value="START-like_dom_sf"/>
</dbReference>
<evidence type="ECO:0000259" key="2">
    <source>
        <dbReference type="SMART" id="SM00871"/>
    </source>
</evidence>
<dbReference type="STRING" id="1524460.IX84_04515"/>
<feature type="transmembrane region" description="Helical" evidence="1">
    <location>
        <begin position="6"/>
        <end position="25"/>
    </location>
</feature>
<dbReference type="AlphaFoldDB" id="A0A098SDH6"/>
<reference evidence="3 4" key="1">
    <citation type="journal article" date="2014" name="Int. J. Syst. Evol. Microbiol.">
        <title>Phaeodactylibacter xiamenensis gen. nov., sp. nov., a member of the family Saprospiraceae isolated from the marine alga Phaeodactylum tricornutum.</title>
        <authorList>
            <person name="Chen Z.Jr."/>
            <person name="Lei X."/>
            <person name="Lai Q."/>
            <person name="Li Y."/>
            <person name="Zhang B."/>
            <person name="Zhang J."/>
            <person name="Zhang H."/>
            <person name="Yang L."/>
            <person name="Zheng W."/>
            <person name="Tian Y."/>
            <person name="Yu Z."/>
            <person name="Xu H.Jr."/>
            <person name="Zheng T."/>
        </authorList>
    </citation>
    <scope>NUCLEOTIDE SEQUENCE [LARGE SCALE GENOMIC DNA]</scope>
    <source>
        <strain evidence="3 4">KD52</strain>
    </source>
</reference>
<dbReference type="EMBL" id="JPOS01000012">
    <property type="protein sequence ID" value="KGE89047.1"/>
    <property type="molecule type" value="Genomic_DNA"/>
</dbReference>
<accession>A0A098SDH6</accession>
<evidence type="ECO:0000313" key="4">
    <source>
        <dbReference type="Proteomes" id="UP000029736"/>
    </source>
</evidence>
<dbReference type="CDD" id="cd07818">
    <property type="entry name" value="SRPBCC_1"/>
    <property type="match status" value="1"/>
</dbReference>